<gene>
    <name evidence="1" type="ORF">J2X01_000722</name>
</gene>
<accession>A0ABU1U8L2</accession>
<organism evidence="1 2">
    <name type="scientific">Arthrobacter ginsengisoli</name>
    <dbReference type="NCBI Taxonomy" id="1356565"/>
    <lineage>
        <taxon>Bacteria</taxon>
        <taxon>Bacillati</taxon>
        <taxon>Actinomycetota</taxon>
        <taxon>Actinomycetes</taxon>
        <taxon>Micrococcales</taxon>
        <taxon>Micrococcaceae</taxon>
        <taxon>Arthrobacter</taxon>
    </lineage>
</organism>
<reference evidence="1 2" key="1">
    <citation type="submission" date="2023-07" db="EMBL/GenBank/DDBJ databases">
        <title>Sorghum-associated microbial communities from plants grown in Nebraska, USA.</title>
        <authorList>
            <person name="Schachtman D."/>
        </authorList>
    </citation>
    <scope>NUCLEOTIDE SEQUENCE [LARGE SCALE GENOMIC DNA]</scope>
    <source>
        <strain evidence="1 2">BE167</strain>
    </source>
</reference>
<sequence>MTRPTIDTFSFKTTTGYAPHGRPPADKIDKRFAPIFARLDKLKENRSAAEELVNHLAQPARDAEATNADDTAAAEAIAKGKNAPDRDNEHKLAADRKQSGLNLAGYALAIQTVEAEAEALRDSITPSTADLEARRENIRAMVETLKTEHAAFLTAEAVHEWNTRGIYLSRTNYNPQDLLPALAAWSGAQRYNTAPTSELFNALADTLTN</sequence>
<protein>
    <submittedName>
        <fullName evidence="1">Uncharacterized protein</fullName>
    </submittedName>
</protein>
<comment type="caution">
    <text evidence="1">The sequence shown here is derived from an EMBL/GenBank/DDBJ whole genome shotgun (WGS) entry which is preliminary data.</text>
</comment>
<evidence type="ECO:0000313" key="2">
    <source>
        <dbReference type="Proteomes" id="UP001252243"/>
    </source>
</evidence>
<name>A0ABU1U8L2_9MICC</name>
<evidence type="ECO:0000313" key="1">
    <source>
        <dbReference type="EMBL" id="MDR7081445.1"/>
    </source>
</evidence>
<dbReference type="RefSeq" id="WP_310050609.1">
    <property type="nucleotide sequence ID" value="NZ_JAVDVQ010000002.1"/>
</dbReference>
<proteinExistence type="predicted"/>
<dbReference type="EMBL" id="JAVDVQ010000002">
    <property type="protein sequence ID" value="MDR7081445.1"/>
    <property type="molecule type" value="Genomic_DNA"/>
</dbReference>
<keyword evidence="2" id="KW-1185">Reference proteome</keyword>
<dbReference type="Proteomes" id="UP001252243">
    <property type="component" value="Unassembled WGS sequence"/>
</dbReference>